<keyword evidence="1" id="KW-0808">Transferase</keyword>
<keyword evidence="4" id="KW-0687">Ribonucleoprotein</keyword>
<dbReference type="Gene3D" id="3.40.630.30">
    <property type="match status" value="1"/>
</dbReference>
<dbReference type="Gene3D" id="3.10.450.50">
    <property type="match status" value="1"/>
</dbReference>
<sequence>MITVRAVGVDDWATWRELRLAALADAPHAFTATLADWQDADEARWRERLAAGARHLVAEIEDKPAGMVGAFDNPDGTVELVSLWVAPFARRRGVGEALLDSLMDWAGERTVRLEVFTSATPALELYRRNGFVDDSEVDGKLIMVHAGPTARYLTELNADIWEPYRAAHAAGDTDAFLALHAPELVRAGGPTRSIQNLDEYAAASRAWRADMNERGSRVAIEFRFTERITDGELSSERGVYRLTGTRADGDQKVFHGHFHTFARKIYGRWRIVVDYDNTDATAADFDAGTHPDDFTPYLTQA</sequence>
<keyword evidence="5" id="KW-1185">Reference proteome</keyword>
<dbReference type="InterPro" id="IPR016181">
    <property type="entry name" value="Acyl_CoA_acyltransferase"/>
</dbReference>
<dbReference type="Pfam" id="PF00583">
    <property type="entry name" value="Acetyltransf_1"/>
    <property type="match status" value="1"/>
</dbReference>
<evidence type="ECO:0000313" key="5">
    <source>
        <dbReference type="Proteomes" id="UP000256269"/>
    </source>
</evidence>
<dbReference type="Proteomes" id="UP000256269">
    <property type="component" value="Unassembled WGS sequence"/>
</dbReference>
<dbReference type="InterPro" id="IPR027843">
    <property type="entry name" value="DUF4440"/>
</dbReference>
<keyword evidence="2" id="KW-0012">Acyltransferase</keyword>
<protein>
    <submittedName>
        <fullName evidence="4">Ribosomal protein S18 acetylase RimI-like enzyme</fullName>
    </submittedName>
</protein>
<dbReference type="AlphaFoldDB" id="A0A3E0HKT3"/>
<dbReference type="CDD" id="cd04301">
    <property type="entry name" value="NAT_SF"/>
    <property type="match status" value="1"/>
</dbReference>
<proteinExistence type="predicted"/>
<comment type="caution">
    <text evidence="4">The sequence shown here is derived from an EMBL/GenBank/DDBJ whole genome shotgun (WGS) entry which is preliminary data.</text>
</comment>
<evidence type="ECO:0000256" key="1">
    <source>
        <dbReference type="ARBA" id="ARBA00022679"/>
    </source>
</evidence>
<dbReference type="InterPro" id="IPR032710">
    <property type="entry name" value="NTF2-like_dom_sf"/>
</dbReference>
<name>A0A3E0HKT3_9PSEU</name>
<evidence type="ECO:0000259" key="3">
    <source>
        <dbReference type="PROSITE" id="PS51186"/>
    </source>
</evidence>
<evidence type="ECO:0000313" key="4">
    <source>
        <dbReference type="EMBL" id="REH47103.1"/>
    </source>
</evidence>
<dbReference type="GO" id="GO:0016747">
    <property type="term" value="F:acyltransferase activity, transferring groups other than amino-acyl groups"/>
    <property type="evidence" value="ECO:0007669"/>
    <property type="project" value="InterPro"/>
</dbReference>
<dbReference type="Pfam" id="PF14534">
    <property type="entry name" value="DUF4440"/>
    <property type="match status" value="1"/>
</dbReference>
<dbReference type="InterPro" id="IPR000182">
    <property type="entry name" value="GNAT_dom"/>
</dbReference>
<keyword evidence="4" id="KW-0689">Ribosomal protein</keyword>
<dbReference type="SUPFAM" id="SSF54427">
    <property type="entry name" value="NTF2-like"/>
    <property type="match status" value="1"/>
</dbReference>
<dbReference type="PANTHER" id="PTHR43877">
    <property type="entry name" value="AMINOALKYLPHOSPHONATE N-ACETYLTRANSFERASE-RELATED-RELATED"/>
    <property type="match status" value="1"/>
</dbReference>
<dbReference type="InterPro" id="IPR050832">
    <property type="entry name" value="Bact_Acetyltransf"/>
</dbReference>
<dbReference type="SUPFAM" id="SSF55729">
    <property type="entry name" value="Acyl-CoA N-acyltransferases (Nat)"/>
    <property type="match status" value="1"/>
</dbReference>
<reference evidence="4 5" key="1">
    <citation type="submission" date="2018-08" db="EMBL/GenBank/DDBJ databases">
        <title>Genomic Encyclopedia of Archaeal and Bacterial Type Strains, Phase II (KMG-II): from individual species to whole genera.</title>
        <authorList>
            <person name="Goeker M."/>
        </authorList>
    </citation>
    <scope>NUCLEOTIDE SEQUENCE [LARGE SCALE GENOMIC DNA]</scope>
    <source>
        <strain evidence="4 5">DSM 45791</strain>
    </source>
</reference>
<dbReference type="PROSITE" id="PS51186">
    <property type="entry name" value="GNAT"/>
    <property type="match status" value="1"/>
</dbReference>
<organism evidence="4 5">
    <name type="scientific">Kutzneria buriramensis</name>
    <dbReference type="NCBI Taxonomy" id="1045776"/>
    <lineage>
        <taxon>Bacteria</taxon>
        <taxon>Bacillati</taxon>
        <taxon>Actinomycetota</taxon>
        <taxon>Actinomycetes</taxon>
        <taxon>Pseudonocardiales</taxon>
        <taxon>Pseudonocardiaceae</taxon>
        <taxon>Kutzneria</taxon>
    </lineage>
</organism>
<dbReference type="EMBL" id="QUNO01000006">
    <property type="protein sequence ID" value="REH47103.1"/>
    <property type="molecule type" value="Genomic_DNA"/>
</dbReference>
<dbReference type="RefSeq" id="WP_170217618.1">
    <property type="nucleotide sequence ID" value="NZ_CP144375.1"/>
</dbReference>
<dbReference type="GO" id="GO:0005840">
    <property type="term" value="C:ribosome"/>
    <property type="evidence" value="ECO:0007669"/>
    <property type="project" value="UniProtKB-KW"/>
</dbReference>
<evidence type="ECO:0000256" key="2">
    <source>
        <dbReference type="ARBA" id="ARBA00023315"/>
    </source>
</evidence>
<dbReference type="PANTHER" id="PTHR43877:SF2">
    <property type="entry name" value="AMINOALKYLPHOSPHONATE N-ACETYLTRANSFERASE-RELATED"/>
    <property type="match status" value="1"/>
</dbReference>
<accession>A0A3E0HKT3</accession>
<feature type="domain" description="N-acetyltransferase" evidence="3">
    <location>
        <begin position="2"/>
        <end position="154"/>
    </location>
</feature>
<gene>
    <name evidence="4" type="ORF">BCF44_106268</name>
</gene>